<protein>
    <submittedName>
        <fullName evidence="1">Uncharacterized protein</fullName>
    </submittedName>
</protein>
<dbReference type="Proteomes" id="UP001056120">
    <property type="component" value="Linkage Group LG24"/>
</dbReference>
<accession>A0ACB9AP83</accession>
<sequence>MNGGSTDGPSWRSSVQCFLGAGPCGWMGLWEGFGLKFFFWQDYWDSSISLKNPRDHISHNNRYQDDEESDVKQTLVMVASGTIGDQELEDDVSTHSEILRYFPNLFVLVDDYWNRLFMKSNDFSLQRIVEELPPASAGLEPFAKTPISWSKVSYYKMEIVPLLKHHKVVYFTHRFSGPGRLKHVGWFGLCCCPSE</sequence>
<organism evidence="1 2">
    <name type="scientific">Smallanthus sonchifolius</name>
    <dbReference type="NCBI Taxonomy" id="185202"/>
    <lineage>
        <taxon>Eukaryota</taxon>
        <taxon>Viridiplantae</taxon>
        <taxon>Streptophyta</taxon>
        <taxon>Embryophyta</taxon>
        <taxon>Tracheophyta</taxon>
        <taxon>Spermatophyta</taxon>
        <taxon>Magnoliopsida</taxon>
        <taxon>eudicotyledons</taxon>
        <taxon>Gunneridae</taxon>
        <taxon>Pentapetalae</taxon>
        <taxon>asterids</taxon>
        <taxon>campanulids</taxon>
        <taxon>Asterales</taxon>
        <taxon>Asteraceae</taxon>
        <taxon>Asteroideae</taxon>
        <taxon>Heliantheae alliance</taxon>
        <taxon>Millerieae</taxon>
        <taxon>Smallanthus</taxon>
    </lineage>
</organism>
<proteinExistence type="predicted"/>
<comment type="caution">
    <text evidence="1">The sequence shown here is derived from an EMBL/GenBank/DDBJ whole genome shotgun (WGS) entry which is preliminary data.</text>
</comment>
<name>A0ACB9AP83_9ASTR</name>
<gene>
    <name evidence="1" type="ORF">L1987_70056</name>
</gene>
<evidence type="ECO:0000313" key="2">
    <source>
        <dbReference type="Proteomes" id="UP001056120"/>
    </source>
</evidence>
<reference evidence="1 2" key="2">
    <citation type="journal article" date="2022" name="Mol. Ecol. Resour.">
        <title>The genomes of chicory, endive, great burdock and yacon provide insights into Asteraceae paleo-polyploidization history and plant inulin production.</title>
        <authorList>
            <person name="Fan W."/>
            <person name="Wang S."/>
            <person name="Wang H."/>
            <person name="Wang A."/>
            <person name="Jiang F."/>
            <person name="Liu H."/>
            <person name="Zhao H."/>
            <person name="Xu D."/>
            <person name="Zhang Y."/>
        </authorList>
    </citation>
    <scope>NUCLEOTIDE SEQUENCE [LARGE SCALE GENOMIC DNA]</scope>
    <source>
        <strain evidence="2">cv. Yunnan</strain>
        <tissue evidence="1">Leaves</tissue>
    </source>
</reference>
<evidence type="ECO:0000313" key="1">
    <source>
        <dbReference type="EMBL" id="KAI3711518.1"/>
    </source>
</evidence>
<reference evidence="2" key="1">
    <citation type="journal article" date="2022" name="Mol. Ecol. Resour.">
        <title>The genomes of chicory, endive, great burdock and yacon provide insights into Asteraceae palaeo-polyploidization history and plant inulin production.</title>
        <authorList>
            <person name="Fan W."/>
            <person name="Wang S."/>
            <person name="Wang H."/>
            <person name="Wang A."/>
            <person name="Jiang F."/>
            <person name="Liu H."/>
            <person name="Zhao H."/>
            <person name="Xu D."/>
            <person name="Zhang Y."/>
        </authorList>
    </citation>
    <scope>NUCLEOTIDE SEQUENCE [LARGE SCALE GENOMIC DNA]</scope>
    <source>
        <strain evidence="2">cv. Yunnan</strain>
    </source>
</reference>
<dbReference type="EMBL" id="CM042041">
    <property type="protein sequence ID" value="KAI3711518.1"/>
    <property type="molecule type" value="Genomic_DNA"/>
</dbReference>
<keyword evidence="2" id="KW-1185">Reference proteome</keyword>